<dbReference type="InterPro" id="IPR043504">
    <property type="entry name" value="Peptidase_S1_PA_chymotrypsin"/>
</dbReference>
<evidence type="ECO:0000256" key="1">
    <source>
        <dbReference type="ARBA" id="ARBA00023157"/>
    </source>
</evidence>
<accession>A0A8C0DSN0</accession>
<dbReference type="Ensembl" id="ENSBMST00010025442.1">
    <property type="protein sequence ID" value="ENSBMSP00010023098.1"/>
    <property type="gene ID" value="ENSBMSG00010016779.1"/>
</dbReference>
<dbReference type="PANTHER" id="PTHR24271:SF65">
    <property type="entry name" value="KALLIKREIN-4"/>
    <property type="match status" value="1"/>
</dbReference>
<evidence type="ECO:0000259" key="2">
    <source>
        <dbReference type="PROSITE" id="PS50240"/>
    </source>
</evidence>
<keyword evidence="1" id="KW-1015">Disulfide bond</keyword>
<dbReference type="PROSITE" id="PS00134">
    <property type="entry name" value="TRYPSIN_HIS"/>
    <property type="match status" value="1"/>
</dbReference>
<dbReference type="PROSITE" id="PS50240">
    <property type="entry name" value="TRYPSIN_DOM"/>
    <property type="match status" value="1"/>
</dbReference>
<proteinExistence type="predicted"/>
<feature type="domain" description="Peptidase S1" evidence="2">
    <location>
        <begin position="1"/>
        <end position="108"/>
    </location>
</feature>
<dbReference type="FunFam" id="2.40.10.10:FF:000100">
    <property type="entry name" value="Kallikrein-4"/>
    <property type="match status" value="1"/>
</dbReference>
<sequence length="108" mass="11594">LEKEFFCGGVLVPPQWLSAAHCFQNSCTIGLGLHSLEDDQEPGGRMMAAHLSIQHPEYNRPSLANDLMLIKLEELVPQSDTISVSVASQCPTAGDSCLVSGWGRLANG</sequence>
<dbReference type="AlphaFoldDB" id="A0A8C0DSN0"/>
<dbReference type="InterPro" id="IPR009003">
    <property type="entry name" value="Peptidase_S1_PA"/>
</dbReference>
<dbReference type="GO" id="GO:0022617">
    <property type="term" value="P:extracellular matrix disassembly"/>
    <property type="evidence" value="ECO:0007669"/>
    <property type="project" value="TreeGrafter"/>
</dbReference>
<dbReference type="GO" id="GO:0004252">
    <property type="term" value="F:serine-type endopeptidase activity"/>
    <property type="evidence" value="ECO:0007669"/>
    <property type="project" value="InterPro"/>
</dbReference>
<protein>
    <recommendedName>
        <fullName evidence="2">Peptidase S1 domain-containing protein</fullName>
    </recommendedName>
</protein>
<dbReference type="Gene3D" id="2.40.10.10">
    <property type="entry name" value="Trypsin-like serine proteases"/>
    <property type="match status" value="2"/>
</dbReference>
<dbReference type="GeneTree" id="ENSGT01020000230389"/>
<reference evidence="3" key="1">
    <citation type="submission" date="2023-09" db="UniProtKB">
        <authorList>
            <consortium name="Ensembl"/>
        </authorList>
    </citation>
    <scope>IDENTIFICATION</scope>
</reference>
<dbReference type="Pfam" id="PF00089">
    <property type="entry name" value="Trypsin"/>
    <property type="match status" value="1"/>
</dbReference>
<name>A0A8C0DSN0_BALMU</name>
<evidence type="ECO:0000313" key="3">
    <source>
        <dbReference type="Ensembl" id="ENSBMSP00010023098.1"/>
    </source>
</evidence>
<dbReference type="GO" id="GO:0097186">
    <property type="term" value="P:amelogenesis"/>
    <property type="evidence" value="ECO:0007669"/>
    <property type="project" value="TreeGrafter"/>
</dbReference>
<organism evidence="3">
    <name type="scientific">Balaenoptera musculus</name>
    <name type="common">Blue whale</name>
    <dbReference type="NCBI Taxonomy" id="9771"/>
    <lineage>
        <taxon>Eukaryota</taxon>
        <taxon>Metazoa</taxon>
        <taxon>Chordata</taxon>
        <taxon>Craniata</taxon>
        <taxon>Vertebrata</taxon>
        <taxon>Euteleostomi</taxon>
        <taxon>Mammalia</taxon>
        <taxon>Eutheria</taxon>
        <taxon>Laurasiatheria</taxon>
        <taxon>Artiodactyla</taxon>
        <taxon>Whippomorpha</taxon>
        <taxon>Cetacea</taxon>
        <taxon>Mysticeti</taxon>
        <taxon>Balaenopteridae</taxon>
        <taxon>Balaenoptera</taxon>
    </lineage>
</organism>
<dbReference type="InterPro" id="IPR001254">
    <property type="entry name" value="Trypsin_dom"/>
</dbReference>
<dbReference type="GO" id="GO:0030141">
    <property type="term" value="C:secretory granule"/>
    <property type="evidence" value="ECO:0007669"/>
    <property type="project" value="TreeGrafter"/>
</dbReference>
<dbReference type="PANTHER" id="PTHR24271">
    <property type="entry name" value="KALLIKREIN-RELATED"/>
    <property type="match status" value="1"/>
</dbReference>
<dbReference type="InterPro" id="IPR018114">
    <property type="entry name" value="TRYPSIN_HIS"/>
</dbReference>
<dbReference type="SUPFAM" id="SSF50494">
    <property type="entry name" value="Trypsin-like serine proteases"/>
    <property type="match status" value="1"/>
</dbReference>
<dbReference type="GO" id="GO:0006508">
    <property type="term" value="P:proteolysis"/>
    <property type="evidence" value="ECO:0007669"/>
    <property type="project" value="InterPro"/>
</dbReference>